<dbReference type="Proteomes" id="UP000518288">
    <property type="component" value="Unassembled WGS sequence"/>
</dbReference>
<organism evidence="1 2">
    <name type="scientific">Sphaerotilus montanus</name>
    <dbReference type="NCBI Taxonomy" id="522889"/>
    <lineage>
        <taxon>Bacteria</taxon>
        <taxon>Pseudomonadati</taxon>
        <taxon>Pseudomonadota</taxon>
        <taxon>Betaproteobacteria</taxon>
        <taxon>Burkholderiales</taxon>
        <taxon>Sphaerotilaceae</taxon>
        <taxon>Sphaerotilus</taxon>
    </lineage>
</organism>
<comment type="caution">
    <text evidence="1">The sequence shown here is derived from an EMBL/GenBank/DDBJ whole genome shotgun (WGS) entry which is preliminary data.</text>
</comment>
<sequence length="369" mass="40568">MRQRVVPNALVVQCRLGTTNIDIYTSALSQLGVQLQVESTSKFGIKGTVEGQVAAGSELIGKVSGKLGLEATGELGSKGVPVGRNINDLQFIAQLVIESGKRLIIEDVHYLSIDQREILSYDLKALWDIGCFVTMVGVWGQANMFVRLNGELSGRVEELSIEWGPDDLRTILARGSVALGIDFSREIQNKAIIDAFGNAGLLQRLALRTLDEAKITTEQPPTFKVNNMSWYEGAAMAVADQLNGVYLKFGERVASGIRTRADATGIYAHAMAAIVAADDGMHMNGIPVEHIFTVSHSRQSRIQKSNLKLVLSKIDSLQVDKDGRGLVVTYDADKECVLNVDRQLLFYRKYLTVSWPWEELISEADKLVQ</sequence>
<evidence type="ECO:0000313" key="2">
    <source>
        <dbReference type="Proteomes" id="UP000518288"/>
    </source>
</evidence>
<protein>
    <submittedName>
        <fullName evidence="1">Uncharacterized protein</fullName>
    </submittedName>
</protein>
<reference evidence="1 2" key="1">
    <citation type="submission" date="2020-07" db="EMBL/GenBank/DDBJ databases">
        <title>Genomic Encyclopedia of Archaeal and Bacterial Type Strains, Phase II (KMG-II): from individual species to whole genera.</title>
        <authorList>
            <person name="Goeker M."/>
        </authorList>
    </citation>
    <scope>NUCLEOTIDE SEQUENCE [LARGE SCALE GENOMIC DNA]</scope>
    <source>
        <strain evidence="1 2">DSM 21226</strain>
    </source>
</reference>
<dbReference type="RefSeq" id="WP_179632993.1">
    <property type="nucleotide sequence ID" value="NZ_JACCFH010000001.1"/>
</dbReference>
<accession>A0A7Y9QVD3</accession>
<gene>
    <name evidence="1" type="ORF">BDD16_001047</name>
</gene>
<name>A0A7Y9QVD3_9BURK</name>
<evidence type="ECO:0000313" key="1">
    <source>
        <dbReference type="EMBL" id="NYG32061.1"/>
    </source>
</evidence>
<keyword evidence="2" id="KW-1185">Reference proteome</keyword>
<dbReference type="AlphaFoldDB" id="A0A7Y9QVD3"/>
<dbReference type="EMBL" id="JACCFH010000001">
    <property type="protein sequence ID" value="NYG32061.1"/>
    <property type="molecule type" value="Genomic_DNA"/>
</dbReference>
<proteinExistence type="predicted"/>